<evidence type="ECO:0000256" key="10">
    <source>
        <dbReference type="ARBA" id="ARBA00023224"/>
    </source>
</evidence>
<evidence type="ECO:0000256" key="9">
    <source>
        <dbReference type="ARBA" id="ARBA00023180"/>
    </source>
</evidence>
<keyword evidence="8" id="KW-0675">Receptor</keyword>
<feature type="transmembrane region" description="Helical" evidence="12">
    <location>
        <begin position="608"/>
        <end position="629"/>
    </location>
</feature>
<feature type="transmembrane region" description="Helical" evidence="12">
    <location>
        <begin position="735"/>
        <end position="752"/>
    </location>
</feature>
<dbReference type="PRINTS" id="PR00248">
    <property type="entry name" value="GPCRMGR"/>
</dbReference>
<feature type="transmembrane region" description="Helical" evidence="12">
    <location>
        <begin position="682"/>
        <end position="704"/>
    </location>
</feature>
<dbReference type="Proteomes" id="UP000007110">
    <property type="component" value="Unassembled WGS sequence"/>
</dbReference>
<dbReference type="CDD" id="cd13953">
    <property type="entry name" value="7tm_classC_mGluR-like"/>
    <property type="match status" value="1"/>
</dbReference>
<dbReference type="OMA" id="HITYVEC"/>
<feature type="compositionally biased region" description="Polar residues" evidence="11">
    <location>
        <begin position="1004"/>
        <end position="1013"/>
    </location>
</feature>
<dbReference type="OrthoDB" id="5984008at2759"/>
<feature type="domain" description="G-protein coupled receptors family 3 profile" evidence="14">
    <location>
        <begin position="570"/>
        <end position="834"/>
    </location>
</feature>
<dbReference type="InterPro" id="IPR028082">
    <property type="entry name" value="Peripla_BP_I"/>
</dbReference>
<organism evidence="15 16">
    <name type="scientific">Strongylocentrotus purpuratus</name>
    <name type="common">Purple sea urchin</name>
    <dbReference type="NCBI Taxonomy" id="7668"/>
    <lineage>
        <taxon>Eukaryota</taxon>
        <taxon>Metazoa</taxon>
        <taxon>Echinodermata</taxon>
        <taxon>Eleutherozoa</taxon>
        <taxon>Echinozoa</taxon>
        <taxon>Echinoidea</taxon>
        <taxon>Euechinoidea</taxon>
        <taxon>Echinacea</taxon>
        <taxon>Camarodonta</taxon>
        <taxon>Echinidea</taxon>
        <taxon>Strongylocentrotidae</taxon>
        <taxon>Strongylocentrotus</taxon>
    </lineage>
</organism>
<dbReference type="InterPro" id="IPR001828">
    <property type="entry name" value="ANF_lig-bd_rcpt"/>
</dbReference>
<feature type="signal peptide" evidence="13">
    <location>
        <begin position="1"/>
        <end position="18"/>
    </location>
</feature>
<dbReference type="GO" id="GO:0005886">
    <property type="term" value="C:plasma membrane"/>
    <property type="evidence" value="ECO:0000318"/>
    <property type="project" value="GO_Central"/>
</dbReference>
<evidence type="ECO:0000313" key="16">
    <source>
        <dbReference type="Proteomes" id="UP000007110"/>
    </source>
</evidence>
<feature type="region of interest" description="Disordered" evidence="11">
    <location>
        <begin position="1001"/>
        <end position="1078"/>
    </location>
</feature>
<evidence type="ECO:0000259" key="14">
    <source>
        <dbReference type="PROSITE" id="PS50259"/>
    </source>
</evidence>
<feature type="transmembrane region" description="Helical" evidence="12">
    <location>
        <begin position="571"/>
        <end position="596"/>
    </location>
</feature>
<accession>A0A7M7HLF7</accession>
<keyword evidence="7 12" id="KW-0472">Membrane</keyword>
<dbReference type="GeneID" id="105445010"/>
<feature type="compositionally biased region" description="Low complexity" evidence="11">
    <location>
        <begin position="912"/>
        <end position="922"/>
    </location>
</feature>
<feature type="compositionally biased region" description="Basic and acidic residues" evidence="11">
    <location>
        <begin position="868"/>
        <end position="877"/>
    </location>
</feature>
<dbReference type="PANTHER" id="PTHR24061">
    <property type="entry name" value="CALCIUM-SENSING RECEPTOR-RELATED"/>
    <property type="match status" value="1"/>
</dbReference>
<dbReference type="Gene3D" id="3.40.50.2300">
    <property type="match status" value="2"/>
</dbReference>
<sequence>MSRLWTLVFYSLLSVVNALLDTKGDLGLSCYLDTFEFCFTSEEGNFTMPDGDINIVAILSGDGKSQEKCIENVVHSAINIEYAIGEAIILYPSQSNASITDYAIIHTCLCTNDSSLRADDIRVLLRNIQNPFVILGANFFPPLFTHALLEIAENLDIPFYSLSSSHYVTDFQYKTRHSIVNYSAPSHEALIETVLEVIDHFGWSWVSFLTMDDEMGRIFMRTAEMRLETKDNVCIDIKIPVKKSLTGDYFLDERLRIQAKIQNSTAKVFVAFVAESNSIGILDEIKTMFPDRVWILASLDHGHQNIAGDGWTLHISPTLYSLRGSLDDFLIDWCSRRSNCSSRGHPWFHRRAGTICQGVENGTVEFSQEVERVDMYMAVRMIENHATCASSNTPNSSCSSTSRFDHVMTREVLPSTNESHSMNRFGGELGMNGRMSELPWGYDIRAGRIASSGNETNTSGGGSVLIGRYMENGLSSEMVLVDDDLVIWPLGKEKIPESHCSVTCPSSHSRFSLPGQPSCCFLCLYCEGNLNFTSDGSMRCEKCPQGYWFNVTLGSCEPRYLDFLRWDSIPALVYIVVCSFSILVNLIVLGVIAYHHASPIVKAANSELSLLLLVCTTVALVAPILHIGIPTVQQCMVHVGLQGPMITMIASIYLVKTKGVLSIFEAKLPDLMHSNLFLQRHLQFLAVLVLVLIEAVAVAVYLLFAPPGVSYIDSHVPHITYVECNYGLLALPVQWLYNWVIVVLAFVLAYRARHLPENFGEARLIAKSMGFSLLMWFLSFMCFLLSSGSMKALFQNAILVASPWIFMGFLYFPKCYIILRQPHRNTAQELRRMTLAHVQKRAEQVCDSSASRRFGSQDEQKQTPSETSYKEKRDGQKKSSVNRGSSVKDGRIVLQIDAPEVSRQLTDETAISGSGSVSPSSDRSSRDSFVRDPVISSLNYASAKPPDELENYIHGNGCSTPYPGNANNSNSYPSHDANDDEAHRTFADDAENPEMSLRLGVAESSASHPTSCTAEGPDQPVVSTPSETPQENDRETDNCSVDTPSSHGHSDTNDIVTEDRRISKKERCGKVDIGRIER</sequence>
<keyword evidence="3 12" id="KW-0812">Transmembrane</keyword>
<evidence type="ECO:0000256" key="12">
    <source>
        <dbReference type="SAM" id="Phobius"/>
    </source>
</evidence>
<dbReference type="Gene3D" id="2.10.50.30">
    <property type="entry name" value="GPCR, family 3, nine cysteines domain"/>
    <property type="match status" value="1"/>
</dbReference>
<dbReference type="InterPro" id="IPR017978">
    <property type="entry name" value="GPCR_3_C"/>
</dbReference>
<evidence type="ECO:0000256" key="6">
    <source>
        <dbReference type="ARBA" id="ARBA00023040"/>
    </source>
</evidence>
<keyword evidence="6" id="KW-0297">G-protein coupled receptor</keyword>
<feature type="chain" id="PRO_5029491104" description="G-protein coupled receptors family 3 profile domain-containing protein" evidence="13">
    <location>
        <begin position="19"/>
        <end position="1078"/>
    </location>
</feature>
<protein>
    <recommendedName>
        <fullName evidence="14">G-protein coupled receptors family 3 profile domain-containing protein</fullName>
    </recommendedName>
</protein>
<dbReference type="EnsemblMetazoa" id="XM_011680000">
    <property type="protein sequence ID" value="XP_011678302"/>
    <property type="gene ID" value="LOC105445010"/>
</dbReference>
<evidence type="ECO:0000256" key="2">
    <source>
        <dbReference type="ARBA" id="ARBA00022475"/>
    </source>
</evidence>
<feature type="transmembrane region" description="Helical" evidence="12">
    <location>
        <begin position="792"/>
        <end position="812"/>
    </location>
</feature>
<evidence type="ECO:0000256" key="5">
    <source>
        <dbReference type="ARBA" id="ARBA00022989"/>
    </source>
</evidence>
<evidence type="ECO:0000256" key="11">
    <source>
        <dbReference type="SAM" id="MobiDB-lite"/>
    </source>
</evidence>
<keyword evidence="2" id="KW-1003">Cell membrane</keyword>
<evidence type="ECO:0000256" key="3">
    <source>
        <dbReference type="ARBA" id="ARBA00022692"/>
    </source>
</evidence>
<reference evidence="16" key="1">
    <citation type="submission" date="2015-02" db="EMBL/GenBank/DDBJ databases">
        <title>Genome sequencing for Strongylocentrotus purpuratus.</title>
        <authorList>
            <person name="Murali S."/>
            <person name="Liu Y."/>
            <person name="Vee V."/>
            <person name="English A."/>
            <person name="Wang M."/>
            <person name="Skinner E."/>
            <person name="Han Y."/>
            <person name="Muzny D.M."/>
            <person name="Worley K.C."/>
            <person name="Gibbs R.A."/>
        </authorList>
    </citation>
    <scope>NUCLEOTIDE SEQUENCE</scope>
</reference>
<dbReference type="PROSITE" id="PS50259">
    <property type="entry name" value="G_PROTEIN_RECEP_F3_4"/>
    <property type="match status" value="1"/>
</dbReference>
<feature type="compositionally biased region" description="Polar residues" evidence="11">
    <location>
        <begin position="1038"/>
        <end position="1047"/>
    </location>
</feature>
<dbReference type="AlphaFoldDB" id="A0A7M7HLF7"/>
<dbReference type="PANTHER" id="PTHR24061:SF422">
    <property type="entry name" value="G-PROTEIN COUPLED RECEPTORS FAMILY 3 PROFILE DOMAIN-CONTAINING PROTEIN"/>
    <property type="match status" value="1"/>
</dbReference>
<evidence type="ECO:0000256" key="4">
    <source>
        <dbReference type="ARBA" id="ARBA00022729"/>
    </source>
</evidence>
<name>A0A7M7HLF7_STRPU</name>
<dbReference type="InParanoid" id="A0A7M7HLF7"/>
<evidence type="ECO:0000313" key="15">
    <source>
        <dbReference type="EnsemblMetazoa" id="XP_011678302"/>
    </source>
</evidence>
<feature type="region of interest" description="Disordered" evidence="11">
    <location>
        <begin position="846"/>
        <end position="930"/>
    </location>
</feature>
<dbReference type="InterPro" id="IPR000337">
    <property type="entry name" value="GPCR_3"/>
</dbReference>
<evidence type="ECO:0000256" key="8">
    <source>
        <dbReference type="ARBA" id="ARBA00023170"/>
    </source>
</evidence>
<comment type="subcellular location">
    <subcellularLocation>
        <location evidence="1">Cell membrane</location>
        <topology evidence="1">Multi-pass membrane protein</topology>
    </subcellularLocation>
</comment>
<dbReference type="GO" id="GO:0004930">
    <property type="term" value="F:G protein-coupled receptor activity"/>
    <property type="evidence" value="ECO:0000318"/>
    <property type="project" value="GO_Central"/>
</dbReference>
<keyword evidence="16" id="KW-1185">Reference proteome</keyword>
<feature type="transmembrane region" description="Helical" evidence="12">
    <location>
        <begin position="764"/>
        <end position="786"/>
    </location>
</feature>
<keyword evidence="9" id="KW-0325">Glycoprotein</keyword>
<keyword evidence="10" id="KW-0807">Transducer</keyword>
<dbReference type="Pfam" id="PF01094">
    <property type="entry name" value="ANF_receptor"/>
    <property type="match status" value="1"/>
</dbReference>
<feature type="transmembrane region" description="Helical" evidence="12">
    <location>
        <begin position="641"/>
        <end position="661"/>
    </location>
</feature>
<feature type="compositionally biased region" description="Basic and acidic residues" evidence="11">
    <location>
        <begin position="1048"/>
        <end position="1078"/>
    </location>
</feature>
<dbReference type="KEGG" id="spu:105445010"/>
<dbReference type="SUPFAM" id="SSF53822">
    <property type="entry name" value="Periplasmic binding protein-like I"/>
    <property type="match status" value="1"/>
</dbReference>
<dbReference type="Pfam" id="PF00003">
    <property type="entry name" value="7tm_3"/>
    <property type="match status" value="1"/>
</dbReference>
<keyword evidence="5 12" id="KW-1133">Transmembrane helix</keyword>
<dbReference type="RefSeq" id="XP_011678302.2">
    <property type="nucleotide sequence ID" value="XM_011680000.2"/>
</dbReference>
<evidence type="ECO:0000256" key="7">
    <source>
        <dbReference type="ARBA" id="ARBA00023136"/>
    </source>
</evidence>
<reference evidence="15" key="2">
    <citation type="submission" date="2021-01" db="UniProtKB">
        <authorList>
            <consortium name="EnsemblMetazoa"/>
        </authorList>
    </citation>
    <scope>IDENTIFICATION</scope>
</reference>
<dbReference type="InterPro" id="IPR000068">
    <property type="entry name" value="GPCR_3_Ca_sens_rcpt-rel"/>
</dbReference>
<evidence type="ECO:0000256" key="13">
    <source>
        <dbReference type="SAM" id="SignalP"/>
    </source>
</evidence>
<dbReference type="InterPro" id="IPR038550">
    <property type="entry name" value="GPCR_3_9-Cys_sf"/>
</dbReference>
<evidence type="ECO:0000256" key="1">
    <source>
        <dbReference type="ARBA" id="ARBA00004651"/>
    </source>
</evidence>
<dbReference type="FunFam" id="2.10.50.30:FF:000004">
    <property type="entry name" value="Taste receptor type 1 member 3-like protein"/>
    <property type="match status" value="1"/>
</dbReference>
<proteinExistence type="predicted"/>
<keyword evidence="4 13" id="KW-0732">Signal</keyword>